<evidence type="ECO:0000313" key="5">
    <source>
        <dbReference type="Proteomes" id="UP000198424"/>
    </source>
</evidence>
<dbReference type="OrthoDB" id="9815897at2"/>
<dbReference type="Proteomes" id="UP000028712">
    <property type="component" value="Unassembled WGS sequence"/>
</dbReference>
<keyword evidence="1" id="KW-0812">Transmembrane</keyword>
<keyword evidence="1" id="KW-1133">Transmembrane helix</keyword>
<dbReference type="Pfam" id="PF10825">
    <property type="entry name" value="DUF2752"/>
    <property type="match status" value="1"/>
</dbReference>
<dbReference type="InterPro" id="IPR021215">
    <property type="entry name" value="DUF2752"/>
</dbReference>
<gene>
    <name evidence="3" type="ORF">B0A62_00085</name>
    <name evidence="2" type="ORF">IW20_14555</name>
</gene>
<dbReference type="AlphaFoldDB" id="A0A086AF94"/>
<protein>
    <recommendedName>
        <fullName evidence="6">DUF2752 domain-containing protein</fullName>
    </recommendedName>
</protein>
<feature type="transmembrane region" description="Helical" evidence="1">
    <location>
        <begin position="7"/>
        <end position="27"/>
    </location>
</feature>
<feature type="transmembrane region" description="Helical" evidence="1">
    <location>
        <begin position="117"/>
        <end position="134"/>
    </location>
</feature>
<keyword evidence="5" id="KW-1185">Reference proteome</keyword>
<reference evidence="3 5" key="2">
    <citation type="submission" date="2016-11" db="EMBL/GenBank/DDBJ databases">
        <title>Whole genomes of Flavobacteriaceae.</title>
        <authorList>
            <person name="Stine C."/>
            <person name="Li C."/>
            <person name="Tadesse D."/>
        </authorList>
    </citation>
    <scope>NUCLEOTIDE SEQUENCE [LARGE SCALE GENOMIC DNA]</scope>
    <source>
        <strain evidence="3 5">ATCC 29551</strain>
    </source>
</reference>
<dbReference type="EMBL" id="JPRM01000022">
    <property type="protein sequence ID" value="KFF15358.1"/>
    <property type="molecule type" value="Genomic_DNA"/>
</dbReference>
<dbReference type="eggNOG" id="ENOG5032YJJ">
    <property type="taxonomic scope" value="Bacteria"/>
</dbReference>
<organism evidence="2 4">
    <name type="scientific">Flavobacterium hydatis</name>
    <name type="common">Cytophaga aquatilis</name>
    <dbReference type="NCBI Taxonomy" id="991"/>
    <lineage>
        <taxon>Bacteria</taxon>
        <taxon>Pseudomonadati</taxon>
        <taxon>Bacteroidota</taxon>
        <taxon>Flavobacteriia</taxon>
        <taxon>Flavobacteriales</taxon>
        <taxon>Flavobacteriaceae</taxon>
        <taxon>Flavobacterium</taxon>
    </lineage>
</organism>
<dbReference type="EMBL" id="MUGY01000001">
    <property type="protein sequence ID" value="OXA98238.1"/>
    <property type="molecule type" value="Genomic_DNA"/>
</dbReference>
<evidence type="ECO:0000313" key="3">
    <source>
        <dbReference type="EMBL" id="OXA98238.1"/>
    </source>
</evidence>
<comment type="caution">
    <text evidence="2">The sequence shown here is derived from an EMBL/GenBank/DDBJ whole genome shotgun (WGS) entry which is preliminary data.</text>
</comment>
<reference evidence="2 4" key="1">
    <citation type="submission" date="2014-07" db="EMBL/GenBank/DDBJ databases">
        <title>Genome of Flavobacterium hydatis DSM 2063.</title>
        <authorList>
            <person name="Pipes S.E."/>
            <person name="Stropko S.J."/>
            <person name="Newman J.D."/>
        </authorList>
    </citation>
    <scope>NUCLEOTIDE SEQUENCE [LARGE SCALE GENOMIC DNA]</scope>
    <source>
        <strain evidence="2 4">DSM 2063</strain>
    </source>
</reference>
<dbReference type="RefSeq" id="WP_035623503.1">
    <property type="nucleotide sequence ID" value="NZ_JBEWQG010000004.1"/>
</dbReference>
<evidence type="ECO:0000313" key="2">
    <source>
        <dbReference type="EMBL" id="KFF15358.1"/>
    </source>
</evidence>
<evidence type="ECO:0008006" key="6">
    <source>
        <dbReference type="Google" id="ProtNLM"/>
    </source>
</evidence>
<accession>A0A086AF94</accession>
<dbReference type="STRING" id="991.IW20_14555"/>
<dbReference type="Proteomes" id="UP000198424">
    <property type="component" value="Unassembled WGS sequence"/>
</dbReference>
<keyword evidence="1" id="KW-0472">Membrane</keyword>
<evidence type="ECO:0000313" key="4">
    <source>
        <dbReference type="Proteomes" id="UP000028712"/>
    </source>
</evidence>
<feature type="transmembrane region" description="Helical" evidence="1">
    <location>
        <begin position="75"/>
        <end position="96"/>
    </location>
</feature>
<name>A0A086AF94_FLAHY</name>
<sequence>MTKNKLYTLILIACFLGYSWLFFFDYVSHSNSDHDFTVCLFKRITTIPCPSCGTTRAVDSFFKGNILTSLYLNPFGIIVAGIMLIAPGWIAFDYFTKRQSFYDFYIKTETIIRTKKVAILLIILVILNWIWNINKQI</sequence>
<proteinExistence type="predicted"/>
<evidence type="ECO:0000256" key="1">
    <source>
        <dbReference type="SAM" id="Phobius"/>
    </source>
</evidence>